<sequence length="188" mass="21451">MDGYLFLDVEWADARRHICSIAYQRTSYDGTLLDSCYQLVNPLCDFDPMTQRVHGITEEMVAHEPTFDVVWNEALGSLVESHVVVAHCAKTADCPAIYRSLEYVEIEMPELLYIDTGEMAKRVLGGRKYGLSTCCDYYGISLDKHHDALCDTNACRELFWRLAEEVEVPAPRPYVFGGGSKRSRARWR</sequence>
<dbReference type="KEGG" id="egd:GS424_016960"/>
<organism evidence="2 4">
    <name type="scientific">Eggerthella guodeyinii</name>
    <dbReference type="NCBI Taxonomy" id="2690837"/>
    <lineage>
        <taxon>Bacteria</taxon>
        <taxon>Bacillati</taxon>
        <taxon>Actinomycetota</taxon>
        <taxon>Coriobacteriia</taxon>
        <taxon>Eggerthellales</taxon>
        <taxon>Eggerthellaceae</taxon>
        <taxon>Eggerthella</taxon>
    </lineage>
</organism>
<dbReference type="PANTHER" id="PTHR30231">
    <property type="entry name" value="DNA POLYMERASE III SUBUNIT EPSILON"/>
    <property type="match status" value="1"/>
</dbReference>
<reference evidence="2" key="2">
    <citation type="submission" date="2019-08" db="EMBL/GenBank/DDBJ databases">
        <authorList>
            <person name="Ge Y."/>
        </authorList>
    </citation>
    <scope>NUCLEOTIDE SEQUENCE</scope>
    <source>
        <strain evidence="2">HF-4214</strain>
    </source>
</reference>
<accession>A0A6L7IR87</accession>
<dbReference type="Proteomes" id="UP000438093">
    <property type="component" value="Unassembled WGS sequence"/>
</dbReference>
<dbReference type="GO" id="GO:0008408">
    <property type="term" value="F:3'-5' exonuclease activity"/>
    <property type="evidence" value="ECO:0007669"/>
    <property type="project" value="TreeGrafter"/>
</dbReference>
<dbReference type="AlphaFoldDB" id="A0A6N7RJS8"/>
<evidence type="ECO:0000313" key="5">
    <source>
        <dbReference type="Proteomes" id="UP000478463"/>
    </source>
</evidence>
<dbReference type="InterPro" id="IPR013520">
    <property type="entry name" value="Ribonucl_H"/>
</dbReference>
<accession>A0A6N7RJS8</accession>
<gene>
    <name evidence="2" type="ORF">GJG86_03490</name>
    <name evidence="3" type="ORF">GS424_016960</name>
</gene>
<reference evidence="3 5" key="3">
    <citation type="submission" date="2020-10" db="EMBL/GenBank/DDBJ databases">
        <title>Eggerthella sp. nov., isolated from human feces.</title>
        <authorList>
            <person name="Yajun G."/>
        </authorList>
    </citation>
    <scope>NUCLEOTIDE SEQUENCE [LARGE SCALE GENOMIC DNA]</scope>
    <source>
        <strain evidence="3 5">HF-1101</strain>
    </source>
</reference>
<dbReference type="GO" id="GO:0005829">
    <property type="term" value="C:cytosol"/>
    <property type="evidence" value="ECO:0007669"/>
    <property type="project" value="TreeGrafter"/>
</dbReference>
<evidence type="ECO:0000259" key="1">
    <source>
        <dbReference type="SMART" id="SM00479"/>
    </source>
</evidence>
<dbReference type="PANTHER" id="PTHR30231:SF42">
    <property type="entry name" value="EXONUCLEASE"/>
    <property type="match status" value="1"/>
</dbReference>
<feature type="domain" description="Exonuclease" evidence="1">
    <location>
        <begin position="3"/>
        <end position="168"/>
    </location>
</feature>
<evidence type="ECO:0000313" key="3">
    <source>
        <dbReference type="EMBL" id="QOS68153.1"/>
    </source>
</evidence>
<reference evidence="4" key="1">
    <citation type="submission" date="2019-08" db="EMBL/GenBank/DDBJ databases">
        <title>Arthrobacter sp. nov., isolated from plateau pika and Tibetan wild ass.</title>
        <authorList>
            <person name="Ge Y."/>
        </authorList>
    </citation>
    <scope>NUCLEOTIDE SEQUENCE [LARGE SCALE GENOMIC DNA]</scope>
    <source>
        <strain evidence="4">HF-4214</strain>
    </source>
</reference>
<dbReference type="Pfam" id="PF00929">
    <property type="entry name" value="RNase_T"/>
    <property type="match status" value="1"/>
</dbReference>
<name>A0A6N7RJS8_9ACTN</name>
<keyword evidence="4" id="KW-1185">Reference proteome</keyword>
<dbReference type="GO" id="GO:0003676">
    <property type="term" value="F:nucleic acid binding"/>
    <property type="evidence" value="ECO:0007669"/>
    <property type="project" value="InterPro"/>
</dbReference>
<dbReference type="Gene3D" id="3.30.420.10">
    <property type="entry name" value="Ribonuclease H-like superfamily/Ribonuclease H"/>
    <property type="match status" value="1"/>
</dbReference>
<dbReference type="SMART" id="SM00479">
    <property type="entry name" value="EXOIII"/>
    <property type="match status" value="1"/>
</dbReference>
<protein>
    <recommendedName>
        <fullName evidence="1">Exonuclease domain-containing protein</fullName>
    </recommendedName>
</protein>
<dbReference type="InterPro" id="IPR036397">
    <property type="entry name" value="RNaseH_sf"/>
</dbReference>
<dbReference type="EMBL" id="CP063310">
    <property type="protein sequence ID" value="QOS68153.1"/>
    <property type="molecule type" value="Genomic_DNA"/>
</dbReference>
<dbReference type="Proteomes" id="UP000478463">
    <property type="component" value="Chromosome"/>
</dbReference>
<dbReference type="EMBL" id="VTFY01000002">
    <property type="protein sequence ID" value="MRX81563.1"/>
    <property type="molecule type" value="Genomic_DNA"/>
</dbReference>
<dbReference type="SUPFAM" id="SSF53098">
    <property type="entry name" value="Ribonuclease H-like"/>
    <property type="match status" value="1"/>
</dbReference>
<evidence type="ECO:0000313" key="4">
    <source>
        <dbReference type="Proteomes" id="UP000438093"/>
    </source>
</evidence>
<dbReference type="InterPro" id="IPR012337">
    <property type="entry name" value="RNaseH-like_sf"/>
</dbReference>
<dbReference type="RefSeq" id="WP_154332467.1">
    <property type="nucleotide sequence ID" value="NZ_CP063310.1"/>
</dbReference>
<evidence type="ECO:0000313" key="2">
    <source>
        <dbReference type="EMBL" id="MRX81563.1"/>
    </source>
</evidence>
<proteinExistence type="predicted"/>